<accession>A0A8S0TBB9</accession>
<reference evidence="2 3" key="1">
    <citation type="submission" date="2019-12" db="EMBL/GenBank/DDBJ databases">
        <authorList>
            <person name="Alioto T."/>
            <person name="Alioto T."/>
            <person name="Gomez Garrido J."/>
        </authorList>
    </citation>
    <scope>NUCLEOTIDE SEQUENCE [LARGE SCALE GENOMIC DNA]</scope>
</reference>
<feature type="compositionally biased region" description="Basic and acidic residues" evidence="1">
    <location>
        <begin position="96"/>
        <end position="113"/>
    </location>
</feature>
<comment type="caution">
    <text evidence="2">The sequence shown here is derived from an EMBL/GenBank/DDBJ whole genome shotgun (WGS) entry which is preliminary data.</text>
</comment>
<feature type="compositionally biased region" description="Basic and acidic residues" evidence="1">
    <location>
        <begin position="60"/>
        <end position="84"/>
    </location>
</feature>
<feature type="region of interest" description="Disordered" evidence="1">
    <location>
        <begin position="493"/>
        <end position="531"/>
    </location>
</feature>
<evidence type="ECO:0000313" key="2">
    <source>
        <dbReference type="EMBL" id="CAA3002430.1"/>
    </source>
</evidence>
<feature type="region of interest" description="Disordered" evidence="1">
    <location>
        <begin position="43"/>
        <end position="113"/>
    </location>
</feature>
<feature type="region of interest" description="Disordered" evidence="1">
    <location>
        <begin position="444"/>
        <end position="463"/>
    </location>
</feature>
<organism evidence="2 3">
    <name type="scientific">Olea europaea subsp. europaea</name>
    <dbReference type="NCBI Taxonomy" id="158383"/>
    <lineage>
        <taxon>Eukaryota</taxon>
        <taxon>Viridiplantae</taxon>
        <taxon>Streptophyta</taxon>
        <taxon>Embryophyta</taxon>
        <taxon>Tracheophyta</taxon>
        <taxon>Spermatophyta</taxon>
        <taxon>Magnoliopsida</taxon>
        <taxon>eudicotyledons</taxon>
        <taxon>Gunneridae</taxon>
        <taxon>Pentapetalae</taxon>
        <taxon>asterids</taxon>
        <taxon>lamiids</taxon>
        <taxon>Lamiales</taxon>
        <taxon>Oleaceae</taxon>
        <taxon>Oleeae</taxon>
        <taxon>Olea</taxon>
    </lineage>
</organism>
<evidence type="ECO:0000256" key="1">
    <source>
        <dbReference type="SAM" id="MobiDB-lite"/>
    </source>
</evidence>
<keyword evidence="3" id="KW-1185">Reference proteome</keyword>
<dbReference type="GO" id="GO:0016593">
    <property type="term" value="C:Cdc73/Paf1 complex"/>
    <property type="evidence" value="ECO:0007669"/>
    <property type="project" value="InterPro"/>
</dbReference>
<dbReference type="GO" id="GO:1990269">
    <property type="term" value="F:RNA polymerase II C-terminal domain phosphoserine binding"/>
    <property type="evidence" value="ECO:0007669"/>
    <property type="project" value="TreeGrafter"/>
</dbReference>
<dbReference type="GO" id="GO:0032968">
    <property type="term" value="P:positive regulation of transcription elongation by RNA polymerase II"/>
    <property type="evidence" value="ECO:0007669"/>
    <property type="project" value="TreeGrafter"/>
</dbReference>
<feature type="compositionally biased region" description="Basic and acidic residues" evidence="1">
    <location>
        <begin position="493"/>
        <end position="518"/>
    </location>
</feature>
<proteinExistence type="predicted"/>
<gene>
    <name evidence="2" type="ORF">OLEA9_A092130</name>
</gene>
<dbReference type="PANTHER" id="PTHR23146">
    <property type="entry name" value="LEO1 PROTEIN"/>
    <property type="match status" value="1"/>
</dbReference>
<name>A0A8S0TBB9_OLEEU</name>
<dbReference type="Gramene" id="OE9A092130T3">
    <property type="protein sequence ID" value="OE9A092130C3"/>
    <property type="gene ID" value="OE9A092130"/>
</dbReference>
<protein>
    <submittedName>
        <fullName evidence="2">LEO1 homolog isoform X1</fullName>
    </submittedName>
</protein>
<dbReference type="InterPro" id="IPR007149">
    <property type="entry name" value="Leo1"/>
</dbReference>
<dbReference type="EMBL" id="CACTIH010005837">
    <property type="protein sequence ID" value="CAA3002430.1"/>
    <property type="molecule type" value="Genomic_DNA"/>
</dbReference>
<sequence length="545" mass="61985">VRISLSLSTKEGLRNCDKESCQVQPQGSIHGASLHCPIEWSSSLNEEDGRTQSKGMGRRGQREAGLERDGEPKNINHIHKENKFKNPSSLEVCSGNERENEGSRSSGDRKDDNQISHIAAVIRDIFGELDDEEQVDYTVQNQMEKEKNAFVDEERNFQKELLDGVPYKPEEQYAEAEQKENDGLSTVLEIPVHHPLADPYKMYMIKLSNIVGIEPKPFDPSTYVAQDFYATDKSGARRRILPNNIVRWRNVKNPDGTTTVESNSRFVIWDDGSMQLLIGEESFDVSEQDIHDMQTHLFSVHDKEILQCEGRIRKKMHFMPSSLTSDPHRTLSALVDARDKKAIKVRSCIAEIDPEWEIKHKKKAEMKINKANKQRGRKKGKVIHKKHKQPVNRENHHLLPNILEDANDKKTTQDFHQLRLSASQCQFEGNLENKAGTGIHHFSAKEASHSVRPSPPLQGGTFQVPKHFPRFVFSAASSSQQPIDLFGSKEKKSSYNCEGKEYDGSSSDRRSREKKQNCEEEANENSGDKSVVNDNFSKTMFFSSL</sequence>
<dbReference type="OrthoDB" id="913756at2759"/>
<feature type="non-terminal residue" evidence="2">
    <location>
        <position position="545"/>
    </location>
</feature>
<evidence type="ECO:0000313" key="3">
    <source>
        <dbReference type="Proteomes" id="UP000594638"/>
    </source>
</evidence>
<dbReference type="AlphaFoldDB" id="A0A8S0TBB9"/>
<dbReference type="PANTHER" id="PTHR23146:SF0">
    <property type="entry name" value="RNA POLYMERASE-ASSOCIATED PROTEIN LEO1"/>
    <property type="match status" value="1"/>
</dbReference>
<dbReference type="GO" id="GO:0006368">
    <property type="term" value="P:transcription elongation by RNA polymerase II"/>
    <property type="evidence" value="ECO:0007669"/>
    <property type="project" value="InterPro"/>
</dbReference>
<dbReference type="Pfam" id="PF04004">
    <property type="entry name" value="Leo1"/>
    <property type="match status" value="1"/>
</dbReference>
<dbReference type="Proteomes" id="UP000594638">
    <property type="component" value="Unassembled WGS sequence"/>
</dbReference>